<dbReference type="PANTHER" id="PTHR15822">
    <property type="entry name" value="TRAF AND TNF RECEPTOR-ASSOCIATED PROTEIN"/>
    <property type="match status" value="1"/>
</dbReference>
<dbReference type="RefSeq" id="WP_095301192.1">
    <property type="nucleotide sequence ID" value="NZ_CADEPK010000352.1"/>
</dbReference>
<sequence>MKLLTLNCHSWQEENQAEKITFLAETIKEKSFDVIALQEVNQTVEEKTVYGNIKNDNYALVLLDKLKKLGSENYSLVWEFSHMYKNYEEGLAILTKHPIIEEHSFYVSNIKDENNWKTRKIVGATIQYGIEQYTFYSCHMGWWHDNEEPFKGQAKNLLKNINMNGNAFLMGDFNNNAFIKDEGYDYLISHGLIDTYHLAELKDDGVTVKGEIAGWKGDIQEKRIDLILTNHKVPVEYSNVIFNGKNKPVVSDHFGVEIKLKNT</sequence>
<evidence type="ECO:0000256" key="1">
    <source>
        <dbReference type="ARBA" id="ARBA00022801"/>
    </source>
</evidence>
<name>A0ABT9Z6J0_9BACI</name>
<dbReference type="InterPro" id="IPR051547">
    <property type="entry name" value="TDP2-like"/>
</dbReference>
<protein>
    <submittedName>
        <fullName evidence="3">Maltose 6'-phosphate phosphatase</fullName>
        <ecNumber evidence="3">3.1.3.90</ecNumber>
    </submittedName>
</protein>
<gene>
    <name evidence="3" type="ORF">J2S02_004222</name>
</gene>
<dbReference type="Gene3D" id="3.60.10.10">
    <property type="entry name" value="Endonuclease/exonuclease/phosphatase"/>
    <property type="match status" value="1"/>
</dbReference>
<dbReference type="EMBL" id="JAUSTZ010000012">
    <property type="protein sequence ID" value="MDQ0227875.1"/>
    <property type="molecule type" value="Genomic_DNA"/>
</dbReference>
<dbReference type="InterPro" id="IPR036691">
    <property type="entry name" value="Endo/exonu/phosph_ase_sf"/>
</dbReference>
<dbReference type="Pfam" id="PF03372">
    <property type="entry name" value="Exo_endo_phos"/>
    <property type="match status" value="1"/>
</dbReference>
<dbReference type="EC" id="3.1.3.90" evidence="3"/>
<accession>A0ABT9Z6J0</accession>
<dbReference type="CDD" id="cd09079">
    <property type="entry name" value="RgfB-like"/>
    <property type="match status" value="1"/>
</dbReference>
<proteinExistence type="predicted"/>
<keyword evidence="1 3" id="KW-0378">Hydrolase</keyword>
<evidence type="ECO:0000313" key="4">
    <source>
        <dbReference type="Proteomes" id="UP001232245"/>
    </source>
</evidence>
<reference evidence="3 4" key="1">
    <citation type="submission" date="2023-07" db="EMBL/GenBank/DDBJ databases">
        <title>Genomic Encyclopedia of Type Strains, Phase IV (KMG-IV): sequencing the most valuable type-strain genomes for metagenomic binning, comparative biology and taxonomic classification.</title>
        <authorList>
            <person name="Goeker M."/>
        </authorList>
    </citation>
    <scope>NUCLEOTIDE SEQUENCE [LARGE SCALE GENOMIC DNA]</scope>
    <source>
        <strain evidence="3 4">DSM 17723</strain>
    </source>
</reference>
<evidence type="ECO:0000259" key="2">
    <source>
        <dbReference type="Pfam" id="PF03372"/>
    </source>
</evidence>
<dbReference type="SUPFAM" id="SSF56219">
    <property type="entry name" value="DNase I-like"/>
    <property type="match status" value="1"/>
</dbReference>
<dbReference type="PANTHER" id="PTHR15822:SF23">
    <property type="entry name" value="ENDONUCLEASE_EXONUCLEASE_PHOSPHATASE FAMILY PROTEIN"/>
    <property type="match status" value="1"/>
</dbReference>
<feature type="domain" description="Endonuclease/exonuclease/phosphatase" evidence="2">
    <location>
        <begin position="19"/>
        <end position="253"/>
    </location>
</feature>
<dbReference type="Proteomes" id="UP001232245">
    <property type="component" value="Unassembled WGS sequence"/>
</dbReference>
<dbReference type="InterPro" id="IPR005135">
    <property type="entry name" value="Endo/exonuclease/phosphatase"/>
</dbReference>
<comment type="caution">
    <text evidence="3">The sequence shown here is derived from an EMBL/GenBank/DDBJ whole genome shotgun (WGS) entry which is preliminary data.</text>
</comment>
<dbReference type="GO" id="GO:0016787">
    <property type="term" value="F:hydrolase activity"/>
    <property type="evidence" value="ECO:0007669"/>
    <property type="project" value="UniProtKB-KW"/>
</dbReference>
<keyword evidence="4" id="KW-1185">Reference proteome</keyword>
<organism evidence="3 4">
    <name type="scientific">Metabacillus niabensis</name>
    <dbReference type="NCBI Taxonomy" id="324854"/>
    <lineage>
        <taxon>Bacteria</taxon>
        <taxon>Bacillati</taxon>
        <taxon>Bacillota</taxon>
        <taxon>Bacilli</taxon>
        <taxon>Bacillales</taxon>
        <taxon>Bacillaceae</taxon>
        <taxon>Metabacillus</taxon>
    </lineage>
</organism>
<evidence type="ECO:0000313" key="3">
    <source>
        <dbReference type="EMBL" id="MDQ0227875.1"/>
    </source>
</evidence>